<dbReference type="PANTHER" id="PTHR46641">
    <property type="entry name" value="FMRFAMIDE RECEPTOR-RELATED"/>
    <property type="match status" value="1"/>
</dbReference>
<feature type="domain" description="G-protein coupled receptors family 1 profile" evidence="6">
    <location>
        <begin position="29"/>
        <end position="280"/>
    </location>
</feature>
<evidence type="ECO:0000313" key="8">
    <source>
        <dbReference type="EMBL" id="CAF4611554.1"/>
    </source>
</evidence>
<feature type="transmembrane region" description="Helical" evidence="5">
    <location>
        <begin position="49"/>
        <end position="73"/>
    </location>
</feature>
<dbReference type="SUPFAM" id="SSF81321">
    <property type="entry name" value="Family A G protein-coupled receptor-like"/>
    <property type="match status" value="1"/>
</dbReference>
<dbReference type="EMBL" id="CAJNYV010002263">
    <property type="protein sequence ID" value="CAF3465381.1"/>
    <property type="molecule type" value="Genomic_DNA"/>
</dbReference>
<protein>
    <recommendedName>
        <fullName evidence="6">G-protein coupled receptors family 1 profile domain-containing protein</fullName>
    </recommendedName>
</protein>
<keyword evidence="4 5" id="KW-0472">Membrane</keyword>
<dbReference type="Proteomes" id="UP000663865">
    <property type="component" value="Unassembled WGS sequence"/>
</dbReference>
<feature type="transmembrane region" description="Helical" evidence="5">
    <location>
        <begin position="261"/>
        <end position="283"/>
    </location>
</feature>
<accession>A0A818EYE4</accession>
<comment type="subcellular location">
    <subcellularLocation>
        <location evidence="1">Membrane</location>
    </subcellularLocation>
</comment>
<proteinExistence type="predicted"/>
<feature type="transmembrane region" description="Helical" evidence="5">
    <location>
        <begin position="219"/>
        <end position="241"/>
    </location>
</feature>
<evidence type="ECO:0000256" key="2">
    <source>
        <dbReference type="ARBA" id="ARBA00022692"/>
    </source>
</evidence>
<name>A0A818EYE4_9BILA</name>
<dbReference type="GO" id="GO:0016020">
    <property type="term" value="C:membrane"/>
    <property type="evidence" value="ECO:0007669"/>
    <property type="project" value="UniProtKB-SubCell"/>
</dbReference>
<gene>
    <name evidence="7" type="ORF">KIK155_LOCUS13409</name>
    <name evidence="8" type="ORF">TOA249_LOCUS11329</name>
</gene>
<sequence length="329" mass="37339">MSNTSTLQFITRLFNYTLSIPMIVFGIIGAILTVIIFTKQRSFWLHPSINYLLAGAIMTGIHLPSIYLQSILVNGFGLGLFNTNMIACREHNFLLYMTTVAAISFPCWAAFDQYACTCHSASFRLRWRSLKFIRITIIGTILFWIIVYLPIIFVSDIINGLCILGPSYYTTFNTFVLTPFVYSIGPIFVITFFTLGTVKNLRNAAAHKRQGRLTKQVRRMLIPQLIVLVVAGAPFGFEGIYLNLTSNIEKSIFRLGLENVFSQLILLLFHCNYVCTFYIYWYMSSEVRKSTQQLFCKRLTLNSIGTTDTINANTMALRARNSENCSGDA</sequence>
<feature type="transmembrane region" description="Helical" evidence="5">
    <location>
        <begin position="13"/>
        <end position="37"/>
    </location>
</feature>
<dbReference type="PROSITE" id="PS50262">
    <property type="entry name" value="G_PROTEIN_RECEP_F1_2"/>
    <property type="match status" value="1"/>
</dbReference>
<dbReference type="Gene3D" id="1.20.1070.10">
    <property type="entry name" value="Rhodopsin 7-helix transmembrane proteins"/>
    <property type="match status" value="1"/>
</dbReference>
<dbReference type="InterPro" id="IPR017452">
    <property type="entry name" value="GPCR_Rhodpsn_7TM"/>
</dbReference>
<evidence type="ECO:0000259" key="6">
    <source>
        <dbReference type="PROSITE" id="PS50262"/>
    </source>
</evidence>
<evidence type="ECO:0000313" key="7">
    <source>
        <dbReference type="EMBL" id="CAF3465381.1"/>
    </source>
</evidence>
<dbReference type="PANTHER" id="PTHR46641:SF2">
    <property type="entry name" value="FMRFAMIDE RECEPTOR"/>
    <property type="match status" value="1"/>
</dbReference>
<feature type="transmembrane region" description="Helical" evidence="5">
    <location>
        <begin position="175"/>
        <end position="198"/>
    </location>
</feature>
<feature type="transmembrane region" description="Helical" evidence="5">
    <location>
        <begin position="132"/>
        <end position="155"/>
    </location>
</feature>
<dbReference type="Proteomes" id="UP000663838">
    <property type="component" value="Unassembled WGS sequence"/>
</dbReference>
<dbReference type="EMBL" id="CAJOBS010000612">
    <property type="protein sequence ID" value="CAF4611554.1"/>
    <property type="molecule type" value="Genomic_DNA"/>
</dbReference>
<keyword evidence="2 5" id="KW-0812">Transmembrane</keyword>
<keyword evidence="3 5" id="KW-1133">Transmembrane helix</keyword>
<evidence type="ECO:0000256" key="3">
    <source>
        <dbReference type="ARBA" id="ARBA00022989"/>
    </source>
</evidence>
<organism evidence="7 9">
    <name type="scientific">Rotaria socialis</name>
    <dbReference type="NCBI Taxonomy" id="392032"/>
    <lineage>
        <taxon>Eukaryota</taxon>
        <taxon>Metazoa</taxon>
        <taxon>Spiralia</taxon>
        <taxon>Gnathifera</taxon>
        <taxon>Rotifera</taxon>
        <taxon>Eurotatoria</taxon>
        <taxon>Bdelloidea</taxon>
        <taxon>Philodinida</taxon>
        <taxon>Philodinidae</taxon>
        <taxon>Rotaria</taxon>
    </lineage>
</organism>
<evidence type="ECO:0000256" key="4">
    <source>
        <dbReference type="ARBA" id="ARBA00023136"/>
    </source>
</evidence>
<dbReference type="AlphaFoldDB" id="A0A818EYE4"/>
<evidence type="ECO:0000256" key="1">
    <source>
        <dbReference type="ARBA" id="ARBA00004370"/>
    </source>
</evidence>
<comment type="caution">
    <text evidence="7">The sequence shown here is derived from an EMBL/GenBank/DDBJ whole genome shotgun (WGS) entry which is preliminary data.</text>
</comment>
<evidence type="ECO:0000313" key="9">
    <source>
        <dbReference type="Proteomes" id="UP000663865"/>
    </source>
</evidence>
<reference evidence="7" key="1">
    <citation type="submission" date="2021-02" db="EMBL/GenBank/DDBJ databases">
        <authorList>
            <person name="Nowell W R."/>
        </authorList>
    </citation>
    <scope>NUCLEOTIDE SEQUENCE</scope>
</reference>
<feature type="transmembrane region" description="Helical" evidence="5">
    <location>
        <begin position="93"/>
        <end position="111"/>
    </location>
</feature>
<dbReference type="InterPro" id="IPR052954">
    <property type="entry name" value="GPCR-Ligand_Int"/>
</dbReference>
<evidence type="ECO:0000256" key="5">
    <source>
        <dbReference type="SAM" id="Phobius"/>
    </source>
</evidence>